<comment type="catalytic activity">
    <reaction evidence="7">
        <text>L-threonyl-[protein] + ATP = O-phospho-L-threonyl-[protein] + ADP + H(+)</text>
        <dbReference type="Rhea" id="RHEA:46608"/>
        <dbReference type="Rhea" id="RHEA-COMP:11060"/>
        <dbReference type="Rhea" id="RHEA-COMP:11605"/>
        <dbReference type="ChEBI" id="CHEBI:15378"/>
        <dbReference type="ChEBI" id="CHEBI:30013"/>
        <dbReference type="ChEBI" id="CHEBI:30616"/>
        <dbReference type="ChEBI" id="CHEBI:61977"/>
        <dbReference type="ChEBI" id="CHEBI:456216"/>
        <dbReference type="EC" id="2.7.11.1"/>
    </reaction>
</comment>
<dbReference type="InterPro" id="IPR008271">
    <property type="entry name" value="Ser/Thr_kinase_AS"/>
</dbReference>
<dbReference type="SMART" id="SM00220">
    <property type="entry name" value="S_TKc"/>
    <property type="match status" value="1"/>
</dbReference>
<feature type="binding site" evidence="9">
    <location>
        <position position="32"/>
    </location>
    <ligand>
        <name>ATP</name>
        <dbReference type="ChEBI" id="CHEBI:30616"/>
    </ligand>
</feature>
<evidence type="ECO:0000313" key="13">
    <source>
        <dbReference type="Proteomes" id="UP000886523"/>
    </source>
</evidence>
<evidence type="ECO:0000256" key="1">
    <source>
        <dbReference type="ARBA" id="ARBA00012513"/>
    </source>
</evidence>
<dbReference type="PROSITE" id="PS50011">
    <property type="entry name" value="PROTEIN_KINASE_DOM"/>
    <property type="match status" value="1"/>
</dbReference>
<evidence type="ECO:0000256" key="6">
    <source>
        <dbReference type="ARBA" id="ARBA00022840"/>
    </source>
</evidence>
<dbReference type="Pfam" id="PF00069">
    <property type="entry name" value="Pkinase"/>
    <property type="match status" value="1"/>
</dbReference>
<keyword evidence="6 9" id="KW-0067">ATP-binding</keyword>
<evidence type="ECO:0000256" key="4">
    <source>
        <dbReference type="ARBA" id="ARBA00022741"/>
    </source>
</evidence>
<keyword evidence="2 10" id="KW-0723">Serine/threonine-protein kinase</keyword>
<name>A0A9P6E166_9AGAM</name>
<dbReference type="Gene3D" id="1.10.510.10">
    <property type="entry name" value="Transferase(Phosphotransferase) domain 1"/>
    <property type="match status" value="1"/>
</dbReference>
<dbReference type="PROSITE" id="PS00107">
    <property type="entry name" value="PROTEIN_KINASE_ATP"/>
    <property type="match status" value="1"/>
</dbReference>
<dbReference type="AlphaFoldDB" id="A0A9P6E166"/>
<dbReference type="SUPFAM" id="SSF56112">
    <property type="entry name" value="Protein kinase-like (PK-like)"/>
    <property type="match status" value="1"/>
</dbReference>
<keyword evidence="13" id="KW-1185">Reference proteome</keyword>
<organism evidence="12 13">
    <name type="scientific">Hydnum rufescens UP504</name>
    <dbReference type="NCBI Taxonomy" id="1448309"/>
    <lineage>
        <taxon>Eukaryota</taxon>
        <taxon>Fungi</taxon>
        <taxon>Dikarya</taxon>
        <taxon>Basidiomycota</taxon>
        <taxon>Agaricomycotina</taxon>
        <taxon>Agaricomycetes</taxon>
        <taxon>Cantharellales</taxon>
        <taxon>Hydnaceae</taxon>
        <taxon>Hydnum</taxon>
    </lineage>
</organism>
<evidence type="ECO:0000313" key="12">
    <source>
        <dbReference type="EMBL" id="KAF9518738.1"/>
    </source>
</evidence>
<dbReference type="InterPro" id="IPR011009">
    <property type="entry name" value="Kinase-like_dom_sf"/>
</dbReference>
<accession>A0A9P6E166</accession>
<comment type="caution">
    <text evidence="12">The sequence shown here is derived from an EMBL/GenBank/DDBJ whole genome shotgun (WGS) entry which is preliminary data.</text>
</comment>
<evidence type="ECO:0000256" key="5">
    <source>
        <dbReference type="ARBA" id="ARBA00022777"/>
    </source>
</evidence>
<dbReference type="EC" id="2.7.11.1" evidence="1"/>
<evidence type="ECO:0000256" key="10">
    <source>
        <dbReference type="RuleBase" id="RU000304"/>
    </source>
</evidence>
<protein>
    <recommendedName>
        <fullName evidence="1">non-specific serine/threonine protein kinase</fullName>
        <ecNumber evidence="1">2.7.11.1</ecNumber>
    </recommendedName>
</protein>
<comment type="catalytic activity">
    <reaction evidence="8">
        <text>L-seryl-[protein] + ATP = O-phospho-L-seryl-[protein] + ADP + H(+)</text>
        <dbReference type="Rhea" id="RHEA:17989"/>
        <dbReference type="Rhea" id="RHEA-COMP:9863"/>
        <dbReference type="Rhea" id="RHEA-COMP:11604"/>
        <dbReference type="ChEBI" id="CHEBI:15378"/>
        <dbReference type="ChEBI" id="CHEBI:29999"/>
        <dbReference type="ChEBI" id="CHEBI:30616"/>
        <dbReference type="ChEBI" id="CHEBI:83421"/>
        <dbReference type="ChEBI" id="CHEBI:456216"/>
        <dbReference type="EC" id="2.7.11.1"/>
    </reaction>
</comment>
<sequence length="332" mass="38291">MSITLGRCLGHGGFGEVYRGFDMAKGEACAVKAIIRSSDTQLAAKLEREHRVHSLLSSDPSIVTLHAVYEDATYTYFVMDLCLGGNLRSSHLLNKQNPLDPEVFRKKRALLLQILDVVHRCHSKFIFHRDIKPENILLDENEKRIYLADFGLVSETADSEDTREGTSEYMSPECYAEFSHRVPFLNAPTDVWALGVLLHRMMFNALPWANASLNSPEFRDFLCDRSGYFLRCRNISKEAHELLISVFEIVPENRITIPEFRARLASIQRFFLPPQEAHELRPVVLTDVDLAWTVSQRARVSHEYIRFQKRRIRTPLVLPTRPRSKQYHPQPQ</sequence>
<proteinExistence type="inferred from homology"/>
<dbReference type="PANTHER" id="PTHR43895">
    <property type="entry name" value="CALCIUM/CALMODULIN-DEPENDENT PROTEIN KINASE KINASE-RELATED"/>
    <property type="match status" value="1"/>
</dbReference>
<dbReference type="EMBL" id="MU128922">
    <property type="protein sequence ID" value="KAF9518738.1"/>
    <property type="molecule type" value="Genomic_DNA"/>
</dbReference>
<dbReference type="InterPro" id="IPR000719">
    <property type="entry name" value="Prot_kinase_dom"/>
</dbReference>
<feature type="domain" description="Protein kinase" evidence="11">
    <location>
        <begin position="3"/>
        <end position="271"/>
    </location>
</feature>
<evidence type="ECO:0000256" key="3">
    <source>
        <dbReference type="ARBA" id="ARBA00022679"/>
    </source>
</evidence>
<gene>
    <name evidence="12" type="ORF">BS47DRAFT_1289187</name>
</gene>
<evidence type="ECO:0000256" key="9">
    <source>
        <dbReference type="PROSITE-ProRule" id="PRU10141"/>
    </source>
</evidence>
<evidence type="ECO:0000256" key="8">
    <source>
        <dbReference type="ARBA" id="ARBA00048679"/>
    </source>
</evidence>
<dbReference type="GO" id="GO:0004674">
    <property type="term" value="F:protein serine/threonine kinase activity"/>
    <property type="evidence" value="ECO:0007669"/>
    <property type="project" value="UniProtKB-KW"/>
</dbReference>
<reference evidence="12" key="1">
    <citation type="journal article" date="2020" name="Nat. Commun.">
        <title>Large-scale genome sequencing of mycorrhizal fungi provides insights into the early evolution of symbiotic traits.</title>
        <authorList>
            <person name="Miyauchi S."/>
            <person name="Kiss E."/>
            <person name="Kuo A."/>
            <person name="Drula E."/>
            <person name="Kohler A."/>
            <person name="Sanchez-Garcia M."/>
            <person name="Morin E."/>
            <person name="Andreopoulos B."/>
            <person name="Barry K.W."/>
            <person name="Bonito G."/>
            <person name="Buee M."/>
            <person name="Carver A."/>
            <person name="Chen C."/>
            <person name="Cichocki N."/>
            <person name="Clum A."/>
            <person name="Culley D."/>
            <person name="Crous P.W."/>
            <person name="Fauchery L."/>
            <person name="Girlanda M."/>
            <person name="Hayes R.D."/>
            <person name="Keri Z."/>
            <person name="LaButti K."/>
            <person name="Lipzen A."/>
            <person name="Lombard V."/>
            <person name="Magnuson J."/>
            <person name="Maillard F."/>
            <person name="Murat C."/>
            <person name="Nolan M."/>
            <person name="Ohm R.A."/>
            <person name="Pangilinan J."/>
            <person name="Pereira M.F."/>
            <person name="Perotto S."/>
            <person name="Peter M."/>
            <person name="Pfister S."/>
            <person name="Riley R."/>
            <person name="Sitrit Y."/>
            <person name="Stielow J.B."/>
            <person name="Szollosi G."/>
            <person name="Zifcakova L."/>
            <person name="Stursova M."/>
            <person name="Spatafora J.W."/>
            <person name="Tedersoo L."/>
            <person name="Vaario L.M."/>
            <person name="Yamada A."/>
            <person name="Yan M."/>
            <person name="Wang P."/>
            <person name="Xu J."/>
            <person name="Bruns T."/>
            <person name="Baldrian P."/>
            <person name="Vilgalys R."/>
            <person name="Dunand C."/>
            <person name="Henrissat B."/>
            <person name="Grigoriev I.V."/>
            <person name="Hibbett D."/>
            <person name="Nagy L.G."/>
            <person name="Martin F.M."/>
        </authorList>
    </citation>
    <scope>NUCLEOTIDE SEQUENCE</scope>
    <source>
        <strain evidence="12">UP504</strain>
    </source>
</reference>
<dbReference type="PROSITE" id="PS00108">
    <property type="entry name" value="PROTEIN_KINASE_ST"/>
    <property type="match status" value="1"/>
</dbReference>
<dbReference type="Proteomes" id="UP000886523">
    <property type="component" value="Unassembled WGS sequence"/>
</dbReference>
<evidence type="ECO:0000256" key="7">
    <source>
        <dbReference type="ARBA" id="ARBA00047899"/>
    </source>
</evidence>
<dbReference type="GO" id="GO:0005524">
    <property type="term" value="F:ATP binding"/>
    <property type="evidence" value="ECO:0007669"/>
    <property type="project" value="UniProtKB-UniRule"/>
</dbReference>
<keyword evidence="3" id="KW-0808">Transferase</keyword>
<keyword evidence="5" id="KW-0418">Kinase</keyword>
<keyword evidence="4 9" id="KW-0547">Nucleotide-binding</keyword>
<evidence type="ECO:0000256" key="2">
    <source>
        <dbReference type="ARBA" id="ARBA00022527"/>
    </source>
</evidence>
<dbReference type="PANTHER" id="PTHR43895:SF32">
    <property type="entry name" value="SERINE_THREONINE-PROTEIN KINASE CHK1"/>
    <property type="match status" value="1"/>
</dbReference>
<comment type="similarity">
    <text evidence="10">Belongs to the protein kinase superfamily.</text>
</comment>
<dbReference type="GO" id="GO:0007165">
    <property type="term" value="P:signal transduction"/>
    <property type="evidence" value="ECO:0007669"/>
    <property type="project" value="TreeGrafter"/>
</dbReference>
<dbReference type="OrthoDB" id="541276at2759"/>
<evidence type="ECO:0000259" key="11">
    <source>
        <dbReference type="PROSITE" id="PS50011"/>
    </source>
</evidence>
<dbReference type="InterPro" id="IPR017441">
    <property type="entry name" value="Protein_kinase_ATP_BS"/>
</dbReference>